<organism evidence="1 2">
    <name type="scientific">Colletotrichum phormii</name>
    <dbReference type="NCBI Taxonomy" id="359342"/>
    <lineage>
        <taxon>Eukaryota</taxon>
        <taxon>Fungi</taxon>
        <taxon>Dikarya</taxon>
        <taxon>Ascomycota</taxon>
        <taxon>Pezizomycotina</taxon>
        <taxon>Sordariomycetes</taxon>
        <taxon>Hypocreomycetidae</taxon>
        <taxon>Glomerellales</taxon>
        <taxon>Glomerellaceae</taxon>
        <taxon>Colletotrichum</taxon>
        <taxon>Colletotrichum acutatum species complex</taxon>
    </lineage>
</organism>
<gene>
    <name evidence="1" type="ORF">BDP81DRAFT_83143</name>
</gene>
<reference evidence="1" key="1">
    <citation type="submission" date="2021-06" db="EMBL/GenBank/DDBJ databases">
        <title>Comparative genomics, transcriptomics and evolutionary studies reveal genomic signatures of adaptation to plant cell wall in hemibiotrophic fungi.</title>
        <authorList>
            <consortium name="DOE Joint Genome Institute"/>
            <person name="Baroncelli R."/>
            <person name="Diaz J.F."/>
            <person name="Benocci T."/>
            <person name="Peng M."/>
            <person name="Battaglia E."/>
            <person name="Haridas S."/>
            <person name="Andreopoulos W."/>
            <person name="Labutti K."/>
            <person name="Pangilinan J."/>
            <person name="Floch G.L."/>
            <person name="Makela M.R."/>
            <person name="Henrissat B."/>
            <person name="Grigoriev I.V."/>
            <person name="Crouch J.A."/>
            <person name="De Vries R.P."/>
            <person name="Sukno S.A."/>
            <person name="Thon M.R."/>
        </authorList>
    </citation>
    <scope>NUCLEOTIDE SEQUENCE</scope>
    <source>
        <strain evidence="1">CBS 102054</strain>
    </source>
</reference>
<dbReference type="AlphaFoldDB" id="A0AAJ0A113"/>
<dbReference type="Proteomes" id="UP001243989">
    <property type="component" value="Unassembled WGS sequence"/>
</dbReference>
<evidence type="ECO:0000313" key="1">
    <source>
        <dbReference type="EMBL" id="KAK1654426.1"/>
    </source>
</evidence>
<evidence type="ECO:0000313" key="2">
    <source>
        <dbReference type="Proteomes" id="UP001243989"/>
    </source>
</evidence>
<name>A0AAJ0A113_9PEZI</name>
<keyword evidence="2" id="KW-1185">Reference proteome</keyword>
<accession>A0AAJ0A113</accession>
<dbReference type="EMBL" id="JAHMHQ010000002">
    <property type="protein sequence ID" value="KAK1654426.1"/>
    <property type="molecule type" value="Genomic_DNA"/>
</dbReference>
<protein>
    <submittedName>
        <fullName evidence="1">Uncharacterized protein</fullName>
    </submittedName>
</protein>
<proteinExistence type="predicted"/>
<sequence length="113" mass="12311">MSHSMVGCGMSVISTLLFGVGGTFRLATTLTGRGHRRVISCASSDCWAWCLSAHNLRRCRGGVNTYSLCQAVPSPLFIILHVVDERSLLEGTRELSNSTSFTSHFGMCRILIC</sequence>
<dbReference type="RefSeq" id="XP_060450470.1">
    <property type="nucleotide sequence ID" value="XM_060596352.1"/>
</dbReference>
<dbReference type="GeneID" id="85481214"/>
<comment type="caution">
    <text evidence="1">The sequence shown here is derived from an EMBL/GenBank/DDBJ whole genome shotgun (WGS) entry which is preliminary data.</text>
</comment>